<organism evidence="2 3">
    <name type="scientific">Niabella drilacis (strain DSM 25811 / CCM 8410 / CCUG 62505 / LMG 26954 / E90)</name>
    <dbReference type="NCBI Taxonomy" id="1285928"/>
    <lineage>
        <taxon>Bacteria</taxon>
        <taxon>Pseudomonadati</taxon>
        <taxon>Bacteroidota</taxon>
        <taxon>Chitinophagia</taxon>
        <taxon>Chitinophagales</taxon>
        <taxon>Chitinophagaceae</taxon>
        <taxon>Niabella</taxon>
    </lineage>
</organism>
<evidence type="ECO:0000313" key="3">
    <source>
        <dbReference type="Proteomes" id="UP000198757"/>
    </source>
</evidence>
<feature type="region of interest" description="Disordered" evidence="1">
    <location>
        <begin position="1"/>
        <end position="25"/>
    </location>
</feature>
<reference evidence="3" key="1">
    <citation type="submission" date="2016-10" db="EMBL/GenBank/DDBJ databases">
        <authorList>
            <person name="Varghese N."/>
            <person name="Submissions S."/>
        </authorList>
    </citation>
    <scope>NUCLEOTIDE SEQUENCE [LARGE SCALE GENOMIC DNA]</scope>
    <source>
        <strain evidence="3">DSM 25811 / CCM 8410 / LMG 26954 / E90</strain>
    </source>
</reference>
<dbReference type="STRING" id="1285928.SAMN04487894_105163"/>
<proteinExistence type="predicted"/>
<evidence type="ECO:0000313" key="2">
    <source>
        <dbReference type="EMBL" id="SDD00131.1"/>
    </source>
</evidence>
<sequence>MLAEASAKDISQSVNPNTFEENADVARQGGNVAKVARKELEARTGKKVVTALNAKAVLKTTENPKEIAPGKAKKKK</sequence>
<dbReference type="Proteomes" id="UP000198757">
    <property type="component" value="Unassembled WGS sequence"/>
</dbReference>
<dbReference type="AlphaFoldDB" id="A0A1G6R6R1"/>
<protein>
    <recommendedName>
        <fullName evidence="4">DNA-damage-inducible protein D</fullName>
    </recommendedName>
</protein>
<evidence type="ECO:0000256" key="1">
    <source>
        <dbReference type="SAM" id="MobiDB-lite"/>
    </source>
</evidence>
<evidence type="ECO:0008006" key="4">
    <source>
        <dbReference type="Google" id="ProtNLM"/>
    </source>
</evidence>
<gene>
    <name evidence="2" type="ORF">SAMN04487894_105163</name>
</gene>
<name>A0A1G6R6R1_NIADE</name>
<dbReference type="EMBL" id="FMZO01000005">
    <property type="protein sequence ID" value="SDD00131.1"/>
    <property type="molecule type" value="Genomic_DNA"/>
</dbReference>
<feature type="compositionally biased region" description="Polar residues" evidence="1">
    <location>
        <begin position="9"/>
        <end position="20"/>
    </location>
</feature>
<accession>A0A1G6R6R1</accession>
<keyword evidence="3" id="KW-1185">Reference proteome</keyword>